<protein>
    <recommendedName>
        <fullName evidence="1">Cell division coordinator CpoB</fullName>
    </recommendedName>
</protein>
<proteinExistence type="inferred from homology"/>
<comment type="caution">
    <text evidence="4">The sequence shown here is derived from an EMBL/GenBank/DDBJ whole genome shotgun (WGS) entry which is preliminary data.</text>
</comment>
<gene>
    <name evidence="4" type="primary">ybgF</name>
    <name evidence="1" type="synonym">cpoB</name>
    <name evidence="4" type="ORF">ACFSNC_02020</name>
</gene>
<feature type="region of interest" description="Disordered" evidence="3">
    <location>
        <begin position="46"/>
        <end position="68"/>
    </location>
</feature>
<evidence type="ECO:0000313" key="4">
    <source>
        <dbReference type="EMBL" id="MFD2139169.1"/>
    </source>
</evidence>
<evidence type="ECO:0000256" key="1">
    <source>
        <dbReference type="HAMAP-Rule" id="MF_02066"/>
    </source>
</evidence>
<feature type="signal peptide" evidence="1">
    <location>
        <begin position="1"/>
        <end position="28"/>
    </location>
</feature>
<keyword evidence="1" id="KW-0132">Cell division</keyword>
<dbReference type="Gene3D" id="1.25.40.10">
    <property type="entry name" value="Tetratricopeptide repeat domain"/>
    <property type="match status" value="1"/>
</dbReference>
<evidence type="ECO:0000313" key="5">
    <source>
        <dbReference type="Proteomes" id="UP001597299"/>
    </source>
</evidence>
<comment type="similarity">
    <text evidence="1">Belongs to the CpoB family.</text>
</comment>
<reference evidence="5" key="1">
    <citation type="journal article" date="2019" name="Int. J. Syst. Evol. Microbiol.">
        <title>The Global Catalogue of Microorganisms (GCM) 10K type strain sequencing project: providing services to taxonomists for standard genome sequencing and annotation.</title>
        <authorList>
            <consortium name="The Broad Institute Genomics Platform"/>
            <consortium name="The Broad Institute Genome Sequencing Center for Infectious Disease"/>
            <person name="Wu L."/>
            <person name="Ma J."/>
        </authorList>
    </citation>
    <scope>NUCLEOTIDE SEQUENCE [LARGE SCALE GENOMIC DNA]</scope>
    <source>
        <strain evidence="5">CCM 7435</strain>
    </source>
</reference>
<dbReference type="EMBL" id="JBHUHD010000001">
    <property type="protein sequence ID" value="MFD2139169.1"/>
    <property type="molecule type" value="Genomic_DNA"/>
</dbReference>
<keyword evidence="1" id="KW-0131">Cell cycle</keyword>
<feature type="repeat" description="TPR" evidence="2">
    <location>
        <begin position="235"/>
        <end position="268"/>
    </location>
</feature>
<feature type="coiled-coil region" evidence="1">
    <location>
        <begin position="72"/>
        <end position="106"/>
    </location>
</feature>
<organism evidence="4 5">
    <name type="scientific">Ancylobacter oerskovii</name>
    <dbReference type="NCBI Taxonomy" id="459519"/>
    <lineage>
        <taxon>Bacteria</taxon>
        <taxon>Pseudomonadati</taxon>
        <taxon>Pseudomonadota</taxon>
        <taxon>Alphaproteobacteria</taxon>
        <taxon>Hyphomicrobiales</taxon>
        <taxon>Xanthobacteraceae</taxon>
        <taxon>Ancylobacter</taxon>
    </lineage>
</organism>
<dbReference type="InterPro" id="IPR034706">
    <property type="entry name" value="CpoB"/>
</dbReference>
<feature type="compositionally biased region" description="Low complexity" evidence="3">
    <location>
        <begin position="53"/>
        <end position="62"/>
    </location>
</feature>
<dbReference type="InterPro" id="IPR011990">
    <property type="entry name" value="TPR-like_helical_dom_sf"/>
</dbReference>
<feature type="compositionally biased region" description="Low complexity" evidence="3">
    <location>
        <begin position="162"/>
        <end position="181"/>
    </location>
</feature>
<name>A0ABW4YSZ2_9HYPH</name>
<dbReference type="HAMAP" id="MF_02066">
    <property type="entry name" value="CpoB"/>
    <property type="match status" value="1"/>
</dbReference>
<evidence type="ECO:0000256" key="2">
    <source>
        <dbReference type="PROSITE-ProRule" id="PRU00339"/>
    </source>
</evidence>
<keyword evidence="5" id="KW-1185">Reference proteome</keyword>
<dbReference type="Proteomes" id="UP001597299">
    <property type="component" value="Unassembled WGS sequence"/>
</dbReference>
<dbReference type="SUPFAM" id="SSF48452">
    <property type="entry name" value="TPR-like"/>
    <property type="match status" value="1"/>
</dbReference>
<feature type="chain" id="PRO_5044912721" description="Cell division coordinator CpoB" evidence="1">
    <location>
        <begin position="29"/>
        <end position="322"/>
    </location>
</feature>
<dbReference type="Pfam" id="PF13174">
    <property type="entry name" value="TPR_6"/>
    <property type="match status" value="2"/>
</dbReference>
<keyword evidence="1" id="KW-0732">Signal</keyword>
<dbReference type="InterPro" id="IPR019734">
    <property type="entry name" value="TPR_rpt"/>
</dbReference>
<accession>A0ABW4YSZ2</accession>
<sequence precursor="true">MTLFAARLPAARLSVALACAALLMAVPAADTAFAQADNNFFGNIFRPPGQVRPNNQPAQPAEAPDDATTVRVDRIENQLRQMTGMIEQLQYRNQQLEAQVRHLQEQLDMRMGGGGGGAPARAPTPDASGPAAPSSQPGRRSDAFDPSQQPAAPGAPRPLGTGPSAASSGGAPMDLGTLSGAVAGGGGPSATLPPSNSPKDLYELGVGYMQRQDYALASQTFKSFVQQYPNDRLLPDVYFGLGEADYSRQSYKEAAQSFLKVSADYPNAVKAPDALLRLGQSLAAIGEKDAACATLNAVNNKYPRASASVKQGVEREQKRAGC</sequence>
<keyword evidence="1" id="KW-0175">Coiled coil</keyword>
<comment type="function">
    <text evidence="1">Mediates coordination of peptidoglycan synthesis and outer membrane constriction during cell division.</text>
</comment>
<evidence type="ECO:0000256" key="3">
    <source>
        <dbReference type="SAM" id="MobiDB-lite"/>
    </source>
</evidence>
<feature type="repeat" description="TPR" evidence="2">
    <location>
        <begin position="198"/>
        <end position="231"/>
    </location>
</feature>
<dbReference type="NCBIfam" id="TIGR02795">
    <property type="entry name" value="tol_pal_ybgF"/>
    <property type="match status" value="1"/>
</dbReference>
<dbReference type="PROSITE" id="PS50005">
    <property type="entry name" value="TPR"/>
    <property type="match status" value="2"/>
</dbReference>
<comment type="subcellular location">
    <subcellularLocation>
        <location evidence="1">Periplasm</location>
    </subcellularLocation>
</comment>
<keyword evidence="1" id="KW-0574">Periplasm</keyword>
<keyword evidence="2" id="KW-0802">TPR repeat</keyword>
<feature type="region of interest" description="Disordered" evidence="3">
    <location>
        <begin position="109"/>
        <end position="198"/>
    </location>
</feature>
<dbReference type="RefSeq" id="WP_213354473.1">
    <property type="nucleotide sequence ID" value="NZ_JAHBGB010000041.1"/>
</dbReference>
<dbReference type="InterPro" id="IPR014162">
    <property type="entry name" value="CpoB_C"/>
</dbReference>